<evidence type="ECO:0000313" key="3">
    <source>
        <dbReference type="Proteomes" id="UP001174677"/>
    </source>
</evidence>
<feature type="transmembrane region" description="Helical" evidence="1">
    <location>
        <begin position="21"/>
        <end position="40"/>
    </location>
</feature>
<dbReference type="Proteomes" id="UP001174677">
    <property type="component" value="Chromosome 4"/>
</dbReference>
<reference evidence="2" key="1">
    <citation type="journal article" date="2023" name="Plant Biotechnol. J.">
        <title>Chromosome-level wild Hevea brasiliensis genome provides new tools for genomic-assisted breeding and valuable loci to elevate rubber yield.</title>
        <authorList>
            <person name="Cheng H."/>
            <person name="Song X."/>
            <person name="Hu Y."/>
            <person name="Wu T."/>
            <person name="Yang Q."/>
            <person name="An Z."/>
            <person name="Feng S."/>
            <person name="Deng Z."/>
            <person name="Wu W."/>
            <person name="Zeng X."/>
            <person name="Tu M."/>
            <person name="Wang X."/>
            <person name="Huang H."/>
        </authorList>
    </citation>
    <scope>NUCLEOTIDE SEQUENCE</scope>
    <source>
        <strain evidence="2">MT/VB/25A 57/8</strain>
    </source>
</reference>
<keyword evidence="1" id="KW-0812">Transmembrane</keyword>
<feature type="transmembrane region" description="Helical" evidence="1">
    <location>
        <begin position="72"/>
        <end position="91"/>
    </location>
</feature>
<sequence length="252" mass="29289">MEQIDRQNLQTLSQFLIRYQFLNKIIQLLLSVSVLSLLLLSNSSCLSFFHSFNFYFSTVPVQLFSHTINKNCMFLLCNGLLVFVAAFSGLISSSSEYKNRSSINESANNYEDDALPLVLDQYSTESLLENEDKMAQEKVAGEERRENDEYITGEVGDLETQQFIVDDDQPEESRESRVLITTVKENSEVFVEEDDDYQREVVKEFDDKFPVQEEEENGMLSTEELNKKFEEFIRKTKEEIRIEAQQQLVMVN</sequence>
<dbReference type="EMBL" id="JARPOI010000004">
    <property type="protein sequence ID" value="KAJ9182536.1"/>
    <property type="molecule type" value="Genomic_DNA"/>
</dbReference>
<dbReference type="PANTHER" id="PTHR34947">
    <property type="entry name" value="TRANSMEMBRANE PROTEIN"/>
    <property type="match status" value="1"/>
</dbReference>
<protein>
    <recommendedName>
        <fullName evidence="4">DUF4408 domain-containing protein</fullName>
    </recommendedName>
</protein>
<accession>A0ABQ9MQH0</accession>
<gene>
    <name evidence="2" type="ORF">P3X46_006521</name>
</gene>
<keyword evidence="3" id="KW-1185">Reference proteome</keyword>
<name>A0ABQ9MQH0_HEVBR</name>
<evidence type="ECO:0000256" key="1">
    <source>
        <dbReference type="SAM" id="Phobius"/>
    </source>
</evidence>
<dbReference type="PANTHER" id="PTHR34947:SF2">
    <property type="entry name" value="TRANSMEMBRANE PROTEIN"/>
    <property type="match status" value="1"/>
</dbReference>
<proteinExistence type="predicted"/>
<evidence type="ECO:0000313" key="2">
    <source>
        <dbReference type="EMBL" id="KAJ9182536.1"/>
    </source>
</evidence>
<organism evidence="2 3">
    <name type="scientific">Hevea brasiliensis</name>
    <name type="common">Para rubber tree</name>
    <name type="synonym">Siphonia brasiliensis</name>
    <dbReference type="NCBI Taxonomy" id="3981"/>
    <lineage>
        <taxon>Eukaryota</taxon>
        <taxon>Viridiplantae</taxon>
        <taxon>Streptophyta</taxon>
        <taxon>Embryophyta</taxon>
        <taxon>Tracheophyta</taxon>
        <taxon>Spermatophyta</taxon>
        <taxon>Magnoliopsida</taxon>
        <taxon>eudicotyledons</taxon>
        <taxon>Gunneridae</taxon>
        <taxon>Pentapetalae</taxon>
        <taxon>rosids</taxon>
        <taxon>fabids</taxon>
        <taxon>Malpighiales</taxon>
        <taxon>Euphorbiaceae</taxon>
        <taxon>Crotonoideae</taxon>
        <taxon>Micrandreae</taxon>
        <taxon>Hevea</taxon>
    </lineage>
</organism>
<keyword evidence="1" id="KW-1133">Transmembrane helix</keyword>
<comment type="caution">
    <text evidence="2">The sequence shown here is derived from an EMBL/GenBank/DDBJ whole genome shotgun (WGS) entry which is preliminary data.</text>
</comment>
<keyword evidence="1" id="KW-0472">Membrane</keyword>
<evidence type="ECO:0008006" key="4">
    <source>
        <dbReference type="Google" id="ProtNLM"/>
    </source>
</evidence>